<evidence type="ECO:0000256" key="2">
    <source>
        <dbReference type="SAM" id="SignalP"/>
    </source>
</evidence>
<keyword evidence="5" id="KW-1185">Reference proteome</keyword>
<keyword evidence="2" id="KW-0732">Signal</keyword>
<dbReference type="Proteomes" id="UP000233778">
    <property type="component" value="Chromosome"/>
</dbReference>
<reference evidence="4 5" key="1">
    <citation type="journal article" date="2013" name="Genome Announc.">
        <title>Draft genome sequence of Serratia sp. strain ATCC 39006, a model bacterium for analysis of the biosynthesis and regulation of prodigiosin, a carbapenem, and gas vesicles.</title>
        <authorList>
            <person name="Fineran P.C."/>
            <person name="Iglesias Cans M.C."/>
            <person name="Ramsay J.P."/>
            <person name="Wilf N.M."/>
            <person name="Cossyleon D."/>
            <person name="McNeil M.B."/>
            <person name="Williamson N.R."/>
            <person name="Monson R.E."/>
            <person name="Becher S.A."/>
            <person name="Stanton J.A."/>
            <person name="Brugger K."/>
            <person name="Brown S.D."/>
            <person name="Salmond G.P."/>
        </authorList>
    </citation>
    <scope>NUCLEOTIDE SEQUENCE [LARGE SCALE GENOMIC DNA]</scope>
    <source>
        <strain evidence="4">ATCC 39006</strain>
        <strain evidence="5">ATCC 39006 / SC 11482</strain>
    </source>
</reference>
<evidence type="ECO:0000313" key="6">
    <source>
        <dbReference type="Proteomes" id="UP000233778"/>
    </source>
</evidence>
<sequence length="109" mass="11887">MKTLSKICGTAMFITCFSLIAAIPGEAAYPEHQPPFATENGEGHPPFPPFQPPMPALYQASLQTNDPVQALNKLMTNVPKVQGKTYEVNVSVREIPPLPQKPKEEKAGK</sequence>
<dbReference type="EMBL" id="CP025084">
    <property type="protein sequence ID" value="AUH04177.1"/>
    <property type="molecule type" value="Genomic_DNA"/>
</dbReference>
<reference evidence="3 6" key="3">
    <citation type="submission" date="2017-11" db="EMBL/GenBank/DDBJ databases">
        <title>Complete genome sequence of Serratia sp. ATCC 39006 LacA.</title>
        <authorList>
            <person name="Hampton H.G."/>
            <person name="Jackson S.A."/>
            <person name="Jauregui R."/>
            <person name="Poulter G.T.M."/>
            <person name="Salmond G.P.C."/>
            <person name="Fineran P.C."/>
        </authorList>
    </citation>
    <scope>NUCLEOTIDE SEQUENCE [LARGE SCALE GENOMIC DNA]</scope>
    <source>
        <strain evidence="3 6">ATCC 39006</strain>
    </source>
</reference>
<dbReference type="KEGG" id="serq:CWC46_08575"/>
<accession>A0A2I5T5L8</accession>
<dbReference type="STRING" id="104623.Ser39006_03739"/>
<evidence type="ECO:0000313" key="5">
    <source>
        <dbReference type="Proteomes" id="UP000017700"/>
    </source>
</evidence>
<proteinExistence type="predicted"/>
<gene>
    <name evidence="3" type="ORF">CWC46_08575</name>
    <name evidence="4" type="ORF">Ser39006_008580</name>
</gene>
<evidence type="ECO:0000313" key="4">
    <source>
        <dbReference type="EMBL" id="AUH04177.1"/>
    </source>
</evidence>
<dbReference type="Proteomes" id="UP000017700">
    <property type="component" value="Chromosome"/>
</dbReference>
<dbReference type="AlphaFoldDB" id="A0A2I5T5L8"/>
<organism evidence="4 5">
    <name type="scientific">Serratia sp. (strain ATCC 39006)</name>
    <name type="common">Prodigiosinella confusarubida</name>
    <dbReference type="NCBI Taxonomy" id="104623"/>
    <lineage>
        <taxon>Bacteria</taxon>
        <taxon>Pseudomonadati</taxon>
        <taxon>Pseudomonadota</taxon>
        <taxon>Gammaproteobacteria</taxon>
        <taxon>Enterobacterales</taxon>
        <taxon>Pectobacteriaceae</taxon>
        <taxon>Prodigiosinella</taxon>
    </lineage>
</organism>
<dbReference type="EMBL" id="CP025085">
    <property type="protein sequence ID" value="AUG99857.1"/>
    <property type="molecule type" value="Genomic_DNA"/>
</dbReference>
<feature type="chain" id="PRO_5036041042" evidence="2">
    <location>
        <begin position="22"/>
        <end position="109"/>
    </location>
</feature>
<feature type="signal peptide" evidence="2">
    <location>
        <begin position="1"/>
        <end position="21"/>
    </location>
</feature>
<evidence type="ECO:0000256" key="1">
    <source>
        <dbReference type="SAM" id="MobiDB-lite"/>
    </source>
</evidence>
<feature type="compositionally biased region" description="Pro residues" evidence="1">
    <location>
        <begin position="45"/>
        <end position="54"/>
    </location>
</feature>
<dbReference type="RefSeq" id="WP_021017000.1">
    <property type="nucleotide sequence ID" value="NZ_CP025084.1"/>
</dbReference>
<reference evidence="4" key="2">
    <citation type="submission" date="2013-09" db="EMBL/GenBank/DDBJ databases">
        <authorList>
            <person name="Wang G."/>
            <person name="Yang Y."/>
            <person name="Su Y."/>
        </authorList>
    </citation>
    <scope>NUCLEOTIDE SEQUENCE</scope>
    <source>
        <strain evidence="4">ATCC 39006</strain>
    </source>
</reference>
<reference evidence="4" key="4">
    <citation type="submission" date="2017-11" db="EMBL/GenBank/DDBJ databases">
        <title>Complete genome sequence of Serratia sp. ATCC 39006.</title>
        <authorList>
            <person name="Hampton H.G."/>
            <person name="Jackson S.A."/>
            <person name="Jauregui R."/>
            <person name="Poulter G.T.M."/>
            <person name="Salmond G.P.C."/>
            <person name="Fineran P.C."/>
        </authorList>
    </citation>
    <scope>NUCLEOTIDE SEQUENCE</scope>
    <source>
        <strain evidence="4">ATCC 39006</strain>
    </source>
</reference>
<dbReference type="KEGG" id="sera:Ser39006_008580"/>
<name>A0A2I5T5L8_SERS3</name>
<evidence type="ECO:0000313" key="3">
    <source>
        <dbReference type="EMBL" id="AUG99857.1"/>
    </source>
</evidence>
<dbReference type="OrthoDB" id="6433964at2"/>
<protein>
    <submittedName>
        <fullName evidence="4">Uncharacterized protein</fullName>
    </submittedName>
</protein>
<feature type="region of interest" description="Disordered" evidence="1">
    <location>
        <begin position="31"/>
        <end position="54"/>
    </location>
</feature>